<keyword evidence="7 9" id="KW-0233">DNA recombination</keyword>
<keyword evidence="5 9" id="KW-0229">DNA integration</keyword>
<comment type="subunit">
    <text evidence="9">Forms a cyclic heterotetrameric complex composed of two molecules of XerC and two molecules of XerD.</text>
</comment>
<feature type="domain" description="Core-binding (CB)" evidence="12">
    <location>
        <begin position="43"/>
        <end position="129"/>
    </location>
</feature>
<comment type="caution">
    <text evidence="13">The sequence shown here is derived from an EMBL/GenBank/DDBJ whole genome shotgun (WGS) entry which is preliminary data.</text>
</comment>
<name>A0A8J3ETX5_9ACTN</name>
<keyword evidence="6 9" id="KW-0238">DNA-binding</keyword>
<feature type="active site" evidence="9">
    <location>
        <position position="310"/>
    </location>
</feature>
<feature type="active site" evidence="9">
    <location>
        <position position="190"/>
    </location>
</feature>
<evidence type="ECO:0000256" key="3">
    <source>
        <dbReference type="ARBA" id="ARBA00022618"/>
    </source>
</evidence>
<reference evidence="13" key="2">
    <citation type="submission" date="2020-09" db="EMBL/GenBank/DDBJ databases">
        <authorList>
            <person name="Sun Q."/>
            <person name="Zhou Y."/>
        </authorList>
    </citation>
    <scope>NUCLEOTIDE SEQUENCE</scope>
    <source>
        <strain evidence="13">CGMCC 1.14988</strain>
    </source>
</reference>
<dbReference type="InterPro" id="IPR050090">
    <property type="entry name" value="Tyrosine_recombinase_XerCD"/>
</dbReference>
<comment type="similarity">
    <text evidence="9">Belongs to the 'phage' integrase family. XerC subfamily.</text>
</comment>
<dbReference type="SUPFAM" id="SSF56349">
    <property type="entry name" value="DNA breaking-rejoining enzymes"/>
    <property type="match status" value="1"/>
</dbReference>
<feature type="active site" evidence="9">
    <location>
        <position position="214"/>
    </location>
</feature>
<evidence type="ECO:0000256" key="10">
    <source>
        <dbReference type="SAM" id="MobiDB-lite"/>
    </source>
</evidence>
<comment type="subcellular location">
    <subcellularLocation>
        <location evidence="1 9">Cytoplasm</location>
    </subcellularLocation>
</comment>
<dbReference type="EMBL" id="BMHA01000006">
    <property type="protein sequence ID" value="GGI06496.1"/>
    <property type="molecule type" value="Genomic_DNA"/>
</dbReference>
<dbReference type="GO" id="GO:0005737">
    <property type="term" value="C:cytoplasm"/>
    <property type="evidence" value="ECO:0007669"/>
    <property type="project" value="UniProtKB-SubCell"/>
</dbReference>
<sequence>MTTSADATGDDRAAPPAPTGPVACDAAGGPAPDAEADGPTLAPPWAAAVELLVEHLAFEQGRSDHTVDAYRRDALHLGRTCTGWGVVAPGEVELLTLRRYLAALADEGYARSTIARRASVVRRLFALLERRGIVDTDPAALLASPRQGRHLPRVLRVDEVDRLLDAPDPDTAVGRRDRALLELLYASGARIGEACGLDVGGVDLAQAQVRLFGKGAKERLTPLGRPAVEALRVYLDRARPELAGARTQDALLLNTRGDRLGTRDARTAVERAGRAAGVGHVTPHTLRHSFATHLLESGADIRVVQELLGHASLATTQRYTHLSRGRLREVHALAHPRARANRTRSTDS</sequence>
<dbReference type="InterPro" id="IPR004107">
    <property type="entry name" value="Integrase_SAM-like_N"/>
</dbReference>
<dbReference type="InterPro" id="IPR044068">
    <property type="entry name" value="CB"/>
</dbReference>
<evidence type="ECO:0000256" key="7">
    <source>
        <dbReference type="ARBA" id="ARBA00023172"/>
    </source>
</evidence>
<dbReference type="GO" id="GO:0006313">
    <property type="term" value="P:DNA transposition"/>
    <property type="evidence" value="ECO:0007669"/>
    <property type="project" value="UniProtKB-UniRule"/>
</dbReference>
<dbReference type="GO" id="GO:0051301">
    <property type="term" value="P:cell division"/>
    <property type="evidence" value="ECO:0007669"/>
    <property type="project" value="UniProtKB-KW"/>
</dbReference>
<feature type="active site" evidence="9">
    <location>
        <position position="287"/>
    </location>
</feature>
<dbReference type="InterPro" id="IPR013762">
    <property type="entry name" value="Integrase-like_cat_sf"/>
</dbReference>
<proteinExistence type="inferred from homology"/>
<dbReference type="GO" id="GO:0003677">
    <property type="term" value="F:DNA binding"/>
    <property type="evidence" value="ECO:0007669"/>
    <property type="project" value="UniProtKB-UniRule"/>
</dbReference>
<dbReference type="GO" id="GO:0009037">
    <property type="term" value="F:tyrosine-based site-specific recombinase activity"/>
    <property type="evidence" value="ECO:0007669"/>
    <property type="project" value="UniProtKB-UniRule"/>
</dbReference>
<feature type="region of interest" description="Disordered" evidence="10">
    <location>
        <begin position="1"/>
        <end position="38"/>
    </location>
</feature>
<feature type="domain" description="Tyr recombinase" evidence="11">
    <location>
        <begin position="150"/>
        <end position="332"/>
    </location>
</feature>
<feature type="compositionally biased region" description="Low complexity" evidence="10">
    <location>
        <begin position="20"/>
        <end position="38"/>
    </location>
</feature>
<keyword evidence="4 9" id="KW-0159">Chromosome partition</keyword>
<evidence type="ECO:0000313" key="14">
    <source>
        <dbReference type="Proteomes" id="UP000650511"/>
    </source>
</evidence>
<feature type="active site" evidence="9">
    <location>
        <position position="284"/>
    </location>
</feature>
<dbReference type="PROSITE" id="PS51898">
    <property type="entry name" value="TYR_RECOMBINASE"/>
    <property type="match status" value="1"/>
</dbReference>
<dbReference type="InterPro" id="IPR010998">
    <property type="entry name" value="Integrase_recombinase_N"/>
</dbReference>
<dbReference type="GO" id="GO:0007059">
    <property type="term" value="P:chromosome segregation"/>
    <property type="evidence" value="ECO:0007669"/>
    <property type="project" value="UniProtKB-UniRule"/>
</dbReference>
<evidence type="ECO:0000256" key="4">
    <source>
        <dbReference type="ARBA" id="ARBA00022829"/>
    </source>
</evidence>
<feature type="active site" description="O-(3'-phospho-DNA)-tyrosine intermediate" evidence="9">
    <location>
        <position position="319"/>
    </location>
</feature>
<dbReference type="PANTHER" id="PTHR30349:SF81">
    <property type="entry name" value="TYROSINE RECOMBINASE XERC"/>
    <property type="match status" value="1"/>
</dbReference>
<evidence type="ECO:0000313" key="13">
    <source>
        <dbReference type="EMBL" id="GGI06496.1"/>
    </source>
</evidence>
<accession>A0A8J3ETX5</accession>
<evidence type="ECO:0000256" key="8">
    <source>
        <dbReference type="ARBA" id="ARBA00023306"/>
    </source>
</evidence>
<keyword evidence="14" id="KW-1185">Reference proteome</keyword>
<dbReference type="InterPro" id="IPR023009">
    <property type="entry name" value="Tyrosine_recombinase_XerC/XerD"/>
</dbReference>
<dbReference type="AlphaFoldDB" id="A0A8J3ETX5"/>
<keyword evidence="8 9" id="KW-0131">Cell cycle</keyword>
<dbReference type="CDD" id="cd00798">
    <property type="entry name" value="INT_XerDC_C"/>
    <property type="match status" value="1"/>
</dbReference>
<evidence type="ECO:0000256" key="2">
    <source>
        <dbReference type="ARBA" id="ARBA00022490"/>
    </source>
</evidence>
<dbReference type="Pfam" id="PF00589">
    <property type="entry name" value="Phage_integrase"/>
    <property type="match status" value="1"/>
</dbReference>
<dbReference type="Gene3D" id="1.10.443.10">
    <property type="entry name" value="Intergrase catalytic core"/>
    <property type="match status" value="1"/>
</dbReference>
<evidence type="ECO:0000259" key="12">
    <source>
        <dbReference type="PROSITE" id="PS51900"/>
    </source>
</evidence>
<protein>
    <recommendedName>
        <fullName evidence="9">Tyrosine recombinase XerC</fullName>
    </recommendedName>
</protein>
<comment type="function">
    <text evidence="9">Site-specific tyrosine recombinase, which acts by catalyzing the cutting and rejoining of the recombining DNA molecules. The XerC-XerD complex is essential to convert dimers of the bacterial chromosome into monomers to permit their segregation at cell division. It also contributes to the segregational stability of plasmids.</text>
</comment>
<reference evidence="13" key="1">
    <citation type="journal article" date="2014" name="Int. J. Syst. Evol. Microbiol.">
        <title>Complete genome sequence of Corynebacterium casei LMG S-19264T (=DSM 44701T), isolated from a smear-ripened cheese.</title>
        <authorList>
            <consortium name="US DOE Joint Genome Institute (JGI-PGF)"/>
            <person name="Walter F."/>
            <person name="Albersmeier A."/>
            <person name="Kalinowski J."/>
            <person name="Ruckert C."/>
        </authorList>
    </citation>
    <scope>NUCLEOTIDE SEQUENCE</scope>
    <source>
        <strain evidence="13">CGMCC 1.14988</strain>
    </source>
</reference>
<evidence type="ECO:0000259" key="11">
    <source>
        <dbReference type="PROSITE" id="PS51898"/>
    </source>
</evidence>
<dbReference type="Pfam" id="PF02899">
    <property type="entry name" value="Phage_int_SAM_1"/>
    <property type="match status" value="1"/>
</dbReference>
<dbReference type="NCBIfam" id="NF001399">
    <property type="entry name" value="PRK00283.1"/>
    <property type="match status" value="1"/>
</dbReference>
<dbReference type="Proteomes" id="UP000650511">
    <property type="component" value="Unassembled WGS sequence"/>
</dbReference>
<keyword evidence="2 9" id="KW-0963">Cytoplasm</keyword>
<keyword evidence="3 9" id="KW-0132">Cell division</keyword>
<dbReference type="Gene3D" id="1.10.150.130">
    <property type="match status" value="1"/>
</dbReference>
<dbReference type="OrthoDB" id="9801717at2"/>
<organism evidence="13 14">
    <name type="scientific">Egicoccus halophilus</name>
    <dbReference type="NCBI Taxonomy" id="1670830"/>
    <lineage>
        <taxon>Bacteria</taxon>
        <taxon>Bacillati</taxon>
        <taxon>Actinomycetota</taxon>
        <taxon>Nitriliruptoria</taxon>
        <taxon>Egicoccales</taxon>
        <taxon>Egicoccaceae</taxon>
        <taxon>Egicoccus</taxon>
    </lineage>
</organism>
<dbReference type="InterPro" id="IPR002104">
    <property type="entry name" value="Integrase_catalytic"/>
</dbReference>
<dbReference type="RefSeq" id="WP_130650511.1">
    <property type="nucleotide sequence ID" value="NZ_BMHA01000006.1"/>
</dbReference>
<dbReference type="InterPro" id="IPR011010">
    <property type="entry name" value="DNA_brk_join_enz"/>
</dbReference>
<evidence type="ECO:0000256" key="5">
    <source>
        <dbReference type="ARBA" id="ARBA00022908"/>
    </source>
</evidence>
<dbReference type="PANTHER" id="PTHR30349">
    <property type="entry name" value="PHAGE INTEGRASE-RELATED"/>
    <property type="match status" value="1"/>
</dbReference>
<evidence type="ECO:0000256" key="6">
    <source>
        <dbReference type="ARBA" id="ARBA00023125"/>
    </source>
</evidence>
<evidence type="ECO:0000256" key="9">
    <source>
        <dbReference type="HAMAP-Rule" id="MF_01808"/>
    </source>
</evidence>
<gene>
    <name evidence="9 13" type="primary">xerC</name>
    <name evidence="13" type="ORF">GCM10011354_19380</name>
</gene>
<dbReference type="HAMAP" id="MF_01808">
    <property type="entry name" value="Recomb_XerC_XerD"/>
    <property type="match status" value="1"/>
</dbReference>
<dbReference type="PROSITE" id="PS51900">
    <property type="entry name" value="CB"/>
    <property type="match status" value="1"/>
</dbReference>
<evidence type="ECO:0000256" key="1">
    <source>
        <dbReference type="ARBA" id="ARBA00004496"/>
    </source>
</evidence>
<dbReference type="SUPFAM" id="SSF47823">
    <property type="entry name" value="lambda integrase-like, N-terminal domain"/>
    <property type="match status" value="1"/>
</dbReference>